<name>A0A6I6AL48_9PLAN</name>
<dbReference type="SUPFAM" id="SSF56601">
    <property type="entry name" value="beta-lactamase/transpeptidase-like"/>
    <property type="match status" value="1"/>
</dbReference>
<feature type="domain" description="Beta-lactamase-related" evidence="2">
    <location>
        <begin position="50"/>
        <end position="396"/>
    </location>
</feature>
<dbReference type="Pfam" id="PF00144">
    <property type="entry name" value="Beta-lactamase"/>
    <property type="match status" value="1"/>
</dbReference>
<evidence type="ECO:0000313" key="4">
    <source>
        <dbReference type="Proteomes" id="UP000427281"/>
    </source>
</evidence>
<gene>
    <name evidence="3" type="ORF">F1728_25975</name>
</gene>
<organism evidence="3 4">
    <name type="scientific">Gimesia benthica</name>
    <dbReference type="NCBI Taxonomy" id="2608982"/>
    <lineage>
        <taxon>Bacteria</taxon>
        <taxon>Pseudomonadati</taxon>
        <taxon>Planctomycetota</taxon>
        <taxon>Planctomycetia</taxon>
        <taxon>Planctomycetales</taxon>
        <taxon>Planctomycetaceae</taxon>
        <taxon>Gimesia</taxon>
    </lineage>
</organism>
<protein>
    <submittedName>
        <fullName evidence="3">Beta-lactamase family protein</fullName>
    </submittedName>
</protein>
<dbReference type="Gene3D" id="3.40.710.10">
    <property type="entry name" value="DD-peptidase/beta-lactamase superfamily"/>
    <property type="match status" value="1"/>
</dbReference>
<sequence>MRDNSQPTGYIRRSASPELRSGHTPAATHTAGNKIQMSRIHPARWQTVVQLVDQYCESGQVPAIALQVMTGETTCHYCQGRQHVEDDNGTLRDDAIFLVASITKPIVVLGVLKLLEQGELLLNDRVKQYIPEFGCAGKHGITIRNLMTHTSGLPDMLPNNRELRSAQAPLSEFVRQICELTPDEPPGRIVQYQSTGIAILGELIQRITGKSAPQYLQDELFQPLEMHDTALGVPPAWSEGDAARLERIVEIHVPPELNVEPHWDWNSPYWRGFGAPWGGLFTTPTDLGKLVDMLQQQGLALDQRLFSAQTIRQATRDQLPEIPGLSETARQGKGWGLGWQIVTRAKSDYYGDLLSDQAYGHGGATGTVLWIDPQLDAAAIILTTEPQEPHGRYLARLSNAIVAAIEV</sequence>
<dbReference type="InterPro" id="IPR001466">
    <property type="entry name" value="Beta-lactam-related"/>
</dbReference>
<dbReference type="KEGG" id="gim:F1728_25975"/>
<keyword evidence="4" id="KW-1185">Reference proteome</keyword>
<dbReference type="AlphaFoldDB" id="A0A6I6AL48"/>
<feature type="region of interest" description="Disordered" evidence="1">
    <location>
        <begin position="1"/>
        <end position="33"/>
    </location>
</feature>
<dbReference type="InterPro" id="IPR012338">
    <property type="entry name" value="Beta-lactam/transpept-like"/>
</dbReference>
<evidence type="ECO:0000313" key="3">
    <source>
        <dbReference type="EMBL" id="QGQ25905.1"/>
    </source>
</evidence>
<reference evidence="3 4" key="1">
    <citation type="submission" date="2019-09" db="EMBL/GenBank/DDBJ databases">
        <title>Gimesia benthica sp. nov., a novel bacterium isolated from deep-sea water of the Northwest Indian Ocean.</title>
        <authorList>
            <person name="Dai X."/>
        </authorList>
    </citation>
    <scope>NUCLEOTIDE SEQUENCE [LARGE SCALE GENOMIC DNA]</scope>
    <source>
        <strain evidence="3 4">E7</strain>
    </source>
</reference>
<dbReference type="PANTHER" id="PTHR43283">
    <property type="entry name" value="BETA-LACTAMASE-RELATED"/>
    <property type="match status" value="1"/>
</dbReference>
<dbReference type="EMBL" id="CP043930">
    <property type="protein sequence ID" value="QGQ25905.1"/>
    <property type="molecule type" value="Genomic_DNA"/>
</dbReference>
<proteinExistence type="predicted"/>
<accession>A0A6I6AL48</accession>
<dbReference type="Proteomes" id="UP000427281">
    <property type="component" value="Chromosome"/>
</dbReference>
<evidence type="ECO:0000259" key="2">
    <source>
        <dbReference type="Pfam" id="PF00144"/>
    </source>
</evidence>
<evidence type="ECO:0000256" key="1">
    <source>
        <dbReference type="SAM" id="MobiDB-lite"/>
    </source>
</evidence>
<dbReference type="InterPro" id="IPR050789">
    <property type="entry name" value="Diverse_Enzym_Activities"/>
</dbReference>